<organism evidence="3 4">
    <name type="scientific">Yinghuangia soli</name>
    <dbReference type="NCBI Taxonomy" id="2908204"/>
    <lineage>
        <taxon>Bacteria</taxon>
        <taxon>Bacillati</taxon>
        <taxon>Actinomycetota</taxon>
        <taxon>Actinomycetes</taxon>
        <taxon>Kitasatosporales</taxon>
        <taxon>Streptomycetaceae</taxon>
        <taxon>Yinghuangia</taxon>
    </lineage>
</organism>
<dbReference type="AlphaFoldDB" id="A0AA41Q2V6"/>
<keyword evidence="4" id="KW-1185">Reference proteome</keyword>
<sequence length="215" mass="21456">MTARQARLLHGGAGRAARSALPAAAALAVAFAAPGCTDPQGDGAHAAPADLCTAVTPAERTVLGIPAPAAAESRDEDAKSSASCTAQPPGRPSPGAAGDAAAATGNWAALRIEWTSFGGVGGEGPSGEDRARAAYDAARTRGVLITCSQPPVPPGVTAAATCFDPGGEYGPMRATVALRDGRTVVYITYSGVGQDARAVQETLRHLADRAADLGR</sequence>
<proteinExistence type="predicted"/>
<evidence type="ECO:0000313" key="3">
    <source>
        <dbReference type="EMBL" id="MCF2530306.1"/>
    </source>
</evidence>
<evidence type="ECO:0000256" key="1">
    <source>
        <dbReference type="SAM" id="MobiDB-lite"/>
    </source>
</evidence>
<dbReference type="Proteomes" id="UP001165378">
    <property type="component" value="Unassembled WGS sequence"/>
</dbReference>
<protein>
    <recommendedName>
        <fullName evidence="5">DUF3558 domain-containing protein</fullName>
    </recommendedName>
</protein>
<feature type="signal peptide" evidence="2">
    <location>
        <begin position="1"/>
        <end position="32"/>
    </location>
</feature>
<reference evidence="3" key="1">
    <citation type="submission" date="2022-01" db="EMBL/GenBank/DDBJ databases">
        <title>Genome-Based Taxonomic Classification of the Phylum Actinobacteria.</title>
        <authorList>
            <person name="Gao Y."/>
        </authorList>
    </citation>
    <scope>NUCLEOTIDE SEQUENCE</scope>
    <source>
        <strain evidence="3">KLBMP 8922</strain>
    </source>
</reference>
<feature type="region of interest" description="Disordered" evidence="1">
    <location>
        <begin position="69"/>
        <end position="100"/>
    </location>
</feature>
<comment type="caution">
    <text evidence="3">The sequence shown here is derived from an EMBL/GenBank/DDBJ whole genome shotgun (WGS) entry which is preliminary data.</text>
</comment>
<feature type="chain" id="PRO_5041224464" description="DUF3558 domain-containing protein" evidence="2">
    <location>
        <begin position="33"/>
        <end position="215"/>
    </location>
</feature>
<dbReference type="EMBL" id="JAKFHA010000015">
    <property type="protein sequence ID" value="MCF2530306.1"/>
    <property type="molecule type" value="Genomic_DNA"/>
</dbReference>
<evidence type="ECO:0000256" key="2">
    <source>
        <dbReference type="SAM" id="SignalP"/>
    </source>
</evidence>
<accession>A0AA41Q2V6</accession>
<keyword evidence="2" id="KW-0732">Signal</keyword>
<name>A0AA41Q2V6_9ACTN</name>
<dbReference type="RefSeq" id="WP_235054965.1">
    <property type="nucleotide sequence ID" value="NZ_JAKFHA010000015.1"/>
</dbReference>
<gene>
    <name evidence="3" type="ORF">LZ495_24220</name>
</gene>
<evidence type="ECO:0008006" key="5">
    <source>
        <dbReference type="Google" id="ProtNLM"/>
    </source>
</evidence>
<evidence type="ECO:0000313" key="4">
    <source>
        <dbReference type="Proteomes" id="UP001165378"/>
    </source>
</evidence>